<name>H0EGH5_GLAL7</name>
<dbReference type="HOGENOM" id="CLU_3359824_0_0_1"/>
<protein>
    <submittedName>
        <fullName evidence="1">Uncharacterized protein</fullName>
    </submittedName>
</protein>
<evidence type="ECO:0000313" key="2">
    <source>
        <dbReference type="Proteomes" id="UP000005446"/>
    </source>
</evidence>
<dbReference type="Proteomes" id="UP000005446">
    <property type="component" value="Unassembled WGS sequence"/>
</dbReference>
<evidence type="ECO:0000313" key="1">
    <source>
        <dbReference type="EMBL" id="EHL02510.1"/>
    </source>
</evidence>
<reference evidence="1 2" key="1">
    <citation type="journal article" date="2012" name="Eukaryot. Cell">
        <title>Genome sequence of the fungus Glarea lozoyensis: the first genome sequence of a species from the Helotiaceae family.</title>
        <authorList>
            <person name="Youssar L."/>
            <person name="Gruening B.A."/>
            <person name="Erxleben A."/>
            <person name="Guenther S."/>
            <person name="Huettel W."/>
        </authorList>
    </citation>
    <scope>NUCLEOTIDE SEQUENCE [LARGE SCALE GENOMIC DNA]</scope>
    <source>
        <strain evidence="2">ATCC 74030 / MF5533</strain>
    </source>
</reference>
<proteinExistence type="predicted"/>
<dbReference type="InParanoid" id="H0EGH5"/>
<comment type="caution">
    <text evidence="1">The sequence shown here is derived from an EMBL/GenBank/DDBJ whole genome shotgun (WGS) entry which is preliminary data.</text>
</comment>
<dbReference type="AlphaFoldDB" id="H0EGH5"/>
<sequence>MLKETNEVGMVESVSNVGHVARAGIVVWGRALGGNE</sequence>
<dbReference type="EMBL" id="AGUE01000023">
    <property type="protein sequence ID" value="EHL02510.1"/>
    <property type="molecule type" value="Genomic_DNA"/>
</dbReference>
<gene>
    <name evidence="1" type="ORF">M7I_1591</name>
</gene>
<organism evidence="1 2">
    <name type="scientific">Glarea lozoyensis (strain ATCC 74030 / MF5533)</name>
    <dbReference type="NCBI Taxonomy" id="1104152"/>
    <lineage>
        <taxon>Eukaryota</taxon>
        <taxon>Fungi</taxon>
        <taxon>Dikarya</taxon>
        <taxon>Ascomycota</taxon>
        <taxon>Pezizomycotina</taxon>
        <taxon>Leotiomycetes</taxon>
        <taxon>Helotiales</taxon>
        <taxon>Helotiaceae</taxon>
        <taxon>Glarea</taxon>
    </lineage>
</organism>
<accession>H0EGH5</accession>
<keyword evidence="2" id="KW-1185">Reference proteome</keyword>